<feature type="domain" description="Cytoskeleton protein RodZ-like C-terminal" evidence="3">
    <location>
        <begin position="198"/>
        <end position="262"/>
    </location>
</feature>
<protein>
    <recommendedName>
        <fullName evidence="3">Cytoskeleton protein RodZ-like C-terminal domain-containing protein</fullName>
    </recommendedName>
</protein>
<feature type="region of interest" description="Disordered" evidence="1">
    <location>
        <begin position="160"/>
        <end position="183"/>
    </location>
</feature>
<dbReference type="PANTHER" id="PTHR34475">
    <property type="match status" value="1"/>
</dbReference>
<evidence type="ECO:0000313" key="5">
    <source>
        <dbReference type="Proteomes" id="UP000199013"/>
    </source>
</evidence>
<dbReference type="EMBL" id="FLUV01002230">
    <property type="protein sequence ID" value="SBW27496.1"/>
    <property type="molecule type" value="Genomic_DNA"/>
</dbReference>
<reference evidence="5" key="1">
    <citation type="submission" date="2016-02" db="EMBL/GenBank/DDBJ databases">
        <authorList>
            <person name="Wibberg D."/>
        </authorList>
    </citation>
    <scope>NUCLEOTIDE SEQUENCE [LARGE SCALE GENOMIC DNA]</scope>
</reference>
<dbReference type="Pfam" id="PF13413">
    <property type="entry name" value="HTH_25"/>
    <property type="match status" value="1"/>
</dbReference>
<sequence length="280" mass="28442">MQSADPTASAGSPSPEGVGAALSAARTRQGLSVADVSERTRVRAALIEQMEIDDFTGCGGSVYARGHIRSIAGTLGVDPVPLIAEFDRAHSRTSEPQALSSRPFDPLIPNGAGARRGFPWMPAVIVALVAICVLAALAVLVPDGSDSALRDPADVRAVATGSPVSPGVGAAPGASASPAQSVTTAPSGVNVEVAVRDEPSWLEMRDETQRVLLQQLLQPGDSRLVKAARSVEIKIGNAGSVEVFCNGRDLGLGGNPGQVVTVRVGLGASGDCAVGNPASR</sequence>
<keyword evidence="5" id="KW-1185">Reference proteome</keyword>
<evidence type="ECO:0000256" key="2">
    <source>
        <dbReference type="SAM" id="Phobius"/>
    </source>
</evidence>
<feature type="region of interest" description="Disordered" evidence="1">
    <location>
        <begin position="1"/>
        <end position="22"/>
    </location>
</feature>
<dbReference type="Pfam" id="PF13464">
    <property type="entry name" value="RodZ_C"/>
    <property type="match status" value="1"/>
</dbReference>
<name>A0A1C3PCG7_9ACTN</name>
<keyword evidence="2" id="KW-0472">Membrane</keyword>
<accession>A0A1C3PCG7</accession>
<feature type="compositionally biased region" description="Polar residues" evidence="1">
    <location>
        <begin position="1"/>
        <end position="12"/>
    </location>
</feature>
<evidence type="ECO:0000313" key="4">
    <source>
        <dbReference type="EMBL" id="SBW27496.1"/>
    </source>
</evidence>
<organism evidence="4 5">
    <name type="scientific">Candidatus Protofrankia californiensis</name>
    <dbReference type="NCBI Taxonomy" id="1839754"/>
    <lineage>
        <taxon>Bacteria</taxon>
        <taxon>Bacillati</taxon>
        <taxon>Actinomycetota</taxon>
        <taxon>Actinomycetes</taxon>
        <taxon>Frankiales</taxon>
        <taxon>Frankiaceae</taxon>
        <taxon>Protofrankia</taxon>
    </lineage>
</organism>
<feature type="transmembrane region" description="Helical" evidence="2">
    <location>
        <begin position="120"/>
        <end position="141"/>
    </location>
</feature>
<keyword evidence="2" id="KW-0812">Transmembrane</keyword>
<gene>
    <name evidence="4" type="ORF">FDG2_5335</name>
</gene>
<proteinExistence type="predicted"/>
<dbReference type="Gene3D" id="1.10.260.40">
    <property type="entry name" value="lambda repressor-like DNA-binding domains"/>
    <property type="match status" value="1"/>
</dbReference>
<dbReference type="PANTHER" id="PTHR34475:SF1">
    <property type="entry name" value="CYTOSKELETON PROTEIN RODZ"/>
    <property type="match status" value="1"/>
</dbReference>
<evidence type="ECO:0000256" key="1">
    <source>
        <dbReference type="SAM" id="MobiDB-lite"/>
    </source>
</evidence>
<dbReference type="Proteomes" id="UP000199013">
    <property type="component" value="Unassembled WGS sequence"/>
</dbReference>
<evidence type="ECO:0000259" key="3">
    <source>
        <dbReference type="Pfam" id="PF13464"/>
    </source>
</evidence>
<dbReference type="AlphaFoldDB" id="A0A1C3PCG7"/>
<keyword evidence="2" id="KW-1133">Transmembrane helix</keyword>
<feature type="compositionally biased region" description="Low complexity" evidence="1">
    <location>
        <begin position="161"/>
        <end position="179"/>
    </location>
</feature>
<dbReference type="InterPro" id="IPR050400">
    <property type="entry name" value="Bact_Cytoskel_RodZ"/>
</dbReference>
<dbReference type="InterPro" id="IPR010982">
    <property type="entry name" value="Lambda_DNA-bd_dom_sf"/>
</dbReference>
<dbReference type="GO" id="GO:0003677">
    <property type="term" value="F:DNA binding"/>
    <property type="evidence" value="ECO:0007669"/>
    <property type="project" value="InterPro"/>
</dbReference>
<dbReference type="InterPro" id="IPR025194">
    <property type="entry name" value="RodZ-like_C"/>
</dbReference>